<proteinExistence type="predicted"/>
<dbReference type="Proteomes" id="UP000516122">
    <property type="component" value="Chromosome"/>
</dbReference>
<organism evidence="2 3">
    <name type="scientific">Enterococcus faecalis</name>
    <name type="common">Streptococcus faecalis</name>
    <dbReference type="NCBI Taxonomy" id="1351"/>
    <lineage>
        <taxon>Bacteria</taxon>
        <taxon>Bacillati</taxon>
        <taxon>Bacillota</taxon>
        <taxon>Bacilli</taxon>
        <taxon>Lactobacillales</taxon>
        <taxon>Enterococcaceae</taxon>
        <taxon>Enterococcus</taxon>
    </lineage>
</organism>
<dbReference type="InterPro" id="IPR029044">
    <property type="entry name" value="Nucleotide-diphossugar_trans"/>
</dbReference>
<dbReference type="InterPro" id="IPR001173">
    <property type="entry name" value="Glyco_trans_2-like"/>
</dbReference>
<reference evidence="2 3" key="1">
    <citation type="submission" date="2020-08" db="EMBL/GenBank/DDBJ databases">
        <title>Enterococcus faecalis SF28073 genome assembly.</title>
        <authorList>
            <person name="Duerkop B.A."/>
            <person name="Johnson C.N."/>
        </authorList>
    </citation>
    <scope>NUCLEOTIDE SEQUENCE [LARGE SCALE GENOMIC DNA]</scope>
    <source>
        <strain evidence="2 3">SF28073</strain>
    </source>
</reference>
<dbReference type="SUPFAM" id="SSF53448">
    <property type="entry name" value="Nucleotide-diphospho-sugar transferases"/>
    <property type="match status" value="1"/>
</dbReference>
<accession>A0A7H0FSZ2</accession>
<gene>
    <name evidence="2" type="ORF">H9Q64_07800</name>
</gene>
<dbReference type="PANTHER" id="PTHR43630">
    <property type="entry name" value="POLY-BETA-1,6-N-ACETYL-D-GLUCOSAMINE SYNTHASE"/>
    <property type="match status" value="1"/>
</dbReference>
<dbReference type="GO" id="GO:0016740">
    <property type="term" value="F:transferase activity"/>
    <property type="evidence" value="ECO:0007669"/>
    <property type="project" value="UniProtKB-KW"/>
</dbReference>
<evidence type="ECO:0000313" key="2">
    <source>
        <dbReference type="EMBL" id="QNP39158.1"/>
    </source>
</evidence>
<dbReference type="Gene3D" id="3.90.550.10">
    <property type="entry name" value="Spore Coat Polysaccharide Biosynthesis Protein SpsA, Chain A"/>
    <property type="match status" value="1"/>
</dbReference>
<name>A0A7H0FSZ2_ENTFL</name>
<evidence type="ECO:0000259" key="1">
    <source>
        <dbReference type="Pfam" id="PF00535"/>
    </source>
</evidence>
<dbReference type="Pfam" id="PF00535">
    <property type="entry name" value="Glycos_transf_2"/>
    <property type="match status" value="1"/>
</dbReference>
<dbReference type="RefSeq" id="WP_002382823.1">
    <property type="nucleotide sequence ID" value="NZ_CP060804.1"/>
</dbReference>
<evidence type="ECO:0000313" key="3">
    <source>
        <dbReference type="Proteomes" id="UP000516122"/>
    </source>
</evidence>
<protein>
    <submittedName>
        <fullName evidence="2">Glycosyltransferase family 2 protein</fullName>
    </submittedName>
</protein>
<dbReference type="EMBL" id="CP060804">
    <property type="protein sequence ID" value="QNP39158.1"/>
    <property type="molecule type" value="Genomic_DNA"/>
</dbReference>
<dbReference type="AlphaFoldDB" id="A0A7H0FSZ2"/>
<dbReference type="PANTHER" id="PTHR43630:SF2">
    <property type="entry name" value="GLYCOSYLTRANSFERASE"/>
    <property type="match status" value="1"/>
</dbReference>
<dbReference type="CDD" id="cd02511">
    <property type="entry name" value="Beta4Glucosyltransferase"/>
    <property type="match status" value="1"/>
</dbReference>
<sequence>MYSENFIANDWFNVEVFNKNKYTLTNQENKDVTELWLQILKGLKFPNELKETVSYSKNLKELSLKTHAEVSVCIIAKNEQDSIRKCINSIYEFSDEIIFIDTGSIDSTKKIVKEIASEKVKIFDYTWQDDFSDARNYSIQKASKEWILIIDADEYVSSDELIKLRLLIDMLDRFKFKDSLRVSCAIYQLDNVITHGQSRLFRNNNKIKYYGLIHEELRNNKGLDPIFNVESEITFFHDGYKEILRKEKCERNIRLLAKMLEKEPDNVRWAYLYCRDSFSINSNIDFEKILLPFLIKNMDESISCENILLTNYTHLILFLITKKYIIDGKSSLASKCIEVLEKMLPNSSDVTFYKFLNKQHSLYEQQFEFLKEVIQFRKNNEYDQYSQIGCNLLHYDLLISGLLFDVKSYDYSYQYFLKLDLANYFSELEIPDEYKMLINKYRENES</sequence>
<keyword evidence="2" id="KW-0808">Transferase</keyword>
<feature type="domain" description="Glycosyltransferase 2-like" evidence="1">
    <location>
        <begin position="71"/>
        <end position="164"/>
    </location>
</feature>